<name>A0A0X3QED0_SCHSO</name>
<reference evidence="1" key="1">
    <citation type="submission" date="2016-01" db="EMBL/GenBank/DDBJ databases">
        <title>Reference transcriptome for the parasite Schistocephalus solidus: insights into the molecular evolution of parasitism.</title>
        <authorList>
            <person name="Hebert F.O."/>
            <person name="Grambauer S."/>
            <person name="Barber I."/>
            <person name="Landry C.R."/>
            <person name="Aubin-Horth N."/>
        </authorList>
    </citation>
    <scope>NUCLEOTIDE SEQUENCE</scope>
</reference>
<dbReference type="AlphaFoldDB" id="A0A0X3QED0"/>
<evidence type="ECO:0000313" key="1">
    <source>
        <dbReference type="EMBL" id="JAP59242.1"/>
    </source>
</evidence>
<dbReference type="PANTHER" id="PTHR14540">
    <property type="entry name" value="INTEGRATOR COMPLEX SUBUNIT 15"/>
    <property type="match status" value="1"/>
</dbReference>
<feature type="non-terminal residue" evidence="1">
    <location>
        <position position="1"/>
    </location>
</feature>
<organism evidence="1">
    <name type="scientific">Schistocephalus solidus</name>
    <name type="common">Tapeworm</name>
    <dbReference type="NCBI Taxonomy" id="70667"/>
    <lineage>
        <taxon>Eukaryota</taxon>
        <taxon>Metazoa</taxon>
        <taxon>Spiralia</taxon>
        <taxon>Lophotrochozoa</taxon>
        <taxon>Platyhelminthes</taxon>
        <taxon>Cestoda</taxon>
        <taxon>Eucestoda</taxon>
        <taxon>Diphyllobothriidea</taxon>
        <taxon>Diphyllobothriidae</taxon>
        <taxon>Schistocephalus</taxon>
    </lineage>
</organism>
<dbReference type="InterPro" id="IPR027844">
    <property type="entry name" value="INTS15"/>
</dbReference>
<dbReference type="PANTHER" id="PTHR14540:SF2">
    <property type="entry name" value="INTEGRATOR COMPLEX SUBUNIT 15"/>
    <property type="match status" value="1"/>
</dbReference>
<dbReference type="EMBL" id="GEEE01003983">
    <property type="protein sequence ID" value="JAP59242.1"/>
    <property type="molecule type" value="Transcribed_RNA"/>
</dbReference>
<gene>
    <name evidence="1" type="ORF">TR124407</name>
</gene>
<sequence length="452" mass="50658">FFSLVIFGCEKSFNFEMALSAKCREFLSEFECACREKKLIFEGLSQKLDNICLADGEMPNELQRIEILDALAMHFTSSCDEETSRTAFHLLFPYGPNISPLRENFLILLVELALCLGLAPILDLAAIRLKAQIHSAVQSVPTDIKPGELPIPAAPAANKFVRRVISETLSIPGLSASCRSILQSHDLADITNAEHPLLNLPRVSPLFTSALVSGITLLYLEALTHSDKLQRPLPPPVLLELLLVWLRTARLRNSRSDWTSVDWELVLSKTSFRFIEPPVTATSRTENINFPLGIADAWPPARGLCWWIIAMAKQANQIKRDDLEVSPKDAINRLFSELHCEFLECFSFPPARGKFSRGGGSGAFDFFPVPWRLQLAMDLVPLTNYLSDITFTYEEAAEGHPMYRLAVLRFAELVYIAWMNDRLVTCDADEVRSLLKPFTSDKAVKLICSGLQ</sequence>
<protein>
    <submittedName>
        <fullName evidence="1">Uncharacterized protein</fullName>
    </submittedName>
</protein>
<proteinExistence type="predicted"/>
<dbReference type="Pfam" id="PF14964">
    <property type="entry name" value="INTS15"/>
    <property type="match status" value="1"/>
</dbReference>
<accession>A0A0X3QED0</accession>